<evidence type="ECO:0000256" key="3">
    <source>
        <dbReference type="ARBA" id="ARBA00022448"/>
    </source>
</evidence>
<evidence type="ECO:0000256" key="10">
    <source>
        <dbReference type="ARBA" id="ARBA00037238"/>
    </source>
</evidence>
<evidence type="ECO:0000313" key="16">
    <source>
        <dbReference type="Proteomes" id="UP000324897"/>
    </source>
</evidence>
<dbReference type="FunFam" id="1.20.1280.290:FF:000001">
    <property type="entry name" value="Bidirectional sugar transporter SWEET"/>
    <property type="match status" value="1"/>
</dbReference>
<evidence type="ECO:0000256" key="8">
    <source>
        <dbReference type="ARBA" id="ARBA00022989"/>
    </source>
</evidence>
<keyword evidence="6 12" id="KW-0812">Transmembrane</keyword>
<keyword evidence="4" id="KW-1003">Cell membrane</keyword>
<comment type="similarity">
    <text evidence="2 12">Belongs to the SWEET sugar transporter family.</text>
</comment>
<proteinExistence type="inferred from homology"/>
<organism evidence="15 16">
    <name type="scientific">Eragrostis curvula</name>
    <name type="common">weeping love grass</name>
    <dbReference type="NCBI Taxonomy" id="38414"/>
    <lineage>
        <taxon>Eukaryota</taxon>
        <taxon>Viridiplantae</taxon>
        <taxon>Streptophyta</taxon>
        <taxon>Embryophyta</taxon>
        <taxon>Tracheophyta</taxon>
        <taxon>Spermatophyta</taxon>
        <taxon>Magnoliopsida</taxon>
        <taxon>Liliopsida</taxon>
        <taxon>Poales</taxon>
        <taxon>Poaceae</taxon>
        <taxon>PACMAD clade</taxon>
        <taxon>Chloridoideae</taxon>
        <taxon>Eragrostideae</taxon>
        <taxon>Eragrostidinae</taxon>
        <taxon>Eragrostis</taxon>
    </lineage>
</organism>
<dbReference type="Gramene" id="TVU04897">
    <property type="protein sequence ID" value="TVU04897"/>
    <property type="gene ID" value="EJB05_48041"/>
</dbReference>
<feature type="non-terminal residue" evidence="15">
    <location>
        <position position="1"/>
    </location>
</feature>
<sequence length="248" mass="26822">MAHPVAIIFGILGNIISFMVFLAPVTTFWEVCRRRTTGGFSSVPYLVALFSSALWIFYAHVKTNSHLLLSINIVGCVAETIYTALFIAYAPRKEKLRTLGAVLLEATAMGVVIAATLKGFAGRDHRVKFLGGVCLAFSLAVFAAPLTVIVKVVRTRSVEFLPFGLSFCLLLSAVAWFFYGFFTNDSYVMYPNVAGFLFSCVQIGLYFWYRNAGNDDDGSAPPPPPPLPNGGAATSTAAQGENIELAPV</sequence>
<gene>
    <name evidence="15" type="ORF">EJB05_48041</name>
    <name evidence="14" type="ORF">EJB05_50539</name>
</gene>
<evidence type="ECO:0000256" key="1">
    <source>
        <dbReference type="ARBA" id="ARBA00004651"/>
    </source>
</evidence>
<comment type="function">
    <text evidence="10">Mediates both low-affinity uptake and efflux of sugar across the plasma membrane.</text>
</comment>
<comment type="caution">
    <text evidence="15">The sequence shown here is derived from an EMBL/GenBank/DDBJ whole genome shotgun (WGS) entry which is preliminary data.</text>
</comment>
<reference evidence="15 16" key="1">
    <citation type="journal article" date="2019" name="Sci. Rep.">
        <title>A high-quality genome of Eragrostis curvula grass provides insights into Poaceae evolution and supports new strategies to enhance forage quality.</title>
        <authorList>
            <person name="Carballo J."/>
            <person name="Santos B.A.C.M."/>
            <person name="Zappacosta D."/>
            <person name="Garbus I."/>
            <person name="Selva J.P."/>
            <person name="Gallo C.A."/>
            <person name="Diaz A."/>
            <person name="Albertini E."/>
            <person name="Caccamo M."/>
            <person name="Echenique V."/>
        </authorList>
    </citation>
    <scope>NUCLEOTIDE SEQUENCE [LARGE SCALE GENOMIC DNA]</scope>
    <source>
        <strain evidence="16">cv. Victoria</strain>
        <tissue evidence="15">Leaf</tissue>
    </source>
</reference>
<dbReference type="GO" id="GO:0005886">
    <property type="term" value="C:plasma membrane"/>
    <property type="evidence" value="ECO:0007669"/>
    <property type="project" value="UniProtKB-SubCell"/>
</dbReference>
<dbReference type="Pfam" id="PF03083">
    <property type="entry name" value="MtN3_slv"/>
    <property type="match status" value="2"/>
</dbReference>
<dbReference type="OrthoDB" id="409725at2759"/>
<keyword evidence="3 12" id="KW-0813">Transport</keyword>
<feature type="region of interest" description="Disordered" evidence="13">
    <location>
        <begin position="217"/>
        <end position="248"/>
    </location>
</feature>
<name>A0A5J9T0Y9_9POAL</name>
<feature type="transmembrane region" description="Helical" evidence="12">
    <location>
        <begin position="67"/>
        <end position="89"/>
    </location>
</feature>
<dbReference type="EMBL" id="RWGY01000129">
    <property type="protein sequence ID" value="TVU03929.1"/>
    <property type="molecule type" value="Genomic_DNA"/>
</dbReference>
<evidence type="ECO:0000256" key="9">
    <source>
        <dbReference type="ARBA" id="ARBA00023136"/>
    </source>
</evidence>
<evidence type="ECO:0000256" key="6">
    <source>
        <dbReference type="ARBA" id="ARBA00022692"/>
    </source>
</evidence>
<evidence type="ECO:0000256" key="13">
    <source>
        <dbReference type="SAM" id="MobiDB-lite"/>
    </source>
</evidence>
<evidence type="ECO:0000313" key="15">
    <source>
        <dbReference type="EMBL" id="TVU04897.1"/>
    </source>
</evidence>
<evidence type="ECO:0000313" key="14">
    <source>
        <dbReference type="EMBL" id="TVU03929.1"/>
    </source>
</evidence>
<accession>A0A5J9T0Y9</accession>
<dbReference type="EMBL" id="RWGY01000051">
    <property type="protein sequence ID" value="TVU04897.1"/>
    <property type="molecule type" value="Genomic_DNA"/>
</dbReference>
<feature type="transmembrane region" description="Helical" evidence="12">
    <location>
        <begin position="6"/>
        <end position="31"/>
    </location>
</feature>
<comment type="subunit">
    <text evidence="11">Forms homooligomers and/or heterooligomers.</text>
</comment>
<evidence type="ECO:0000256" key="2">
    <source>
        <dbReference type="ARBA" id="ARBA00007809"/>
    </source>
</evidence>
<keyword evidence="9 12" id="KW-0472">Membrane</keyword>
<feature type="transmembrane region" description="Helical" evidence="12">
    <location>
        <begin position="43"/>
        <end position="61"/>
    </location>
</feature>
<keyword evidence="8 12" id="KW-1133">Transmembrane helix</keyword>
<evidence type="ECO:0000256" key="11">
    <source>
        <dbReference type="ARBA" id="ARBA00038715"/>
    </source>
</evidence>
<feature type="transmembrane region" description="Helical" evidence="12">
    <location>
        <begin position="129"/>
        <end position="153"/>
    </location>
</feature>
<comment type="subcellular location">
    <subcellularLocation>
        <location evidence="1 12">Cell membrane</location>
        <topology evidence="1 12">Multi-pass membrane protein</topology>
    </subcellularLocation>
</comment>
<dbReference type="Proteomes" id="UP000324897">
    <property type="component" value="Unassembled WGS sequence"/>
</dbReference>
<keyword evidence="16" id="KW-1185">Reference proteome</keyword>
<dbReference type="FunFam" id="1.20.1280.290:FF:000003">
    <property type="entry name" value="Bidirectional sugar transporter SWEET"/>
    <property type="match status" value="1"/>
</dbReference>
<evidence type="ECO:0000256" key="4">
    <source>
        <dbReference type="ARBA" id="ARBA00022475"/>
    </source>
</evidence>
<dbReference type="AlphaFoldDB" id="A0A5J9T0Y9"/>
<feature type="transmembrane region" description="Helical" evidence="12">
    <location>
        <begin position="96"/>
        <end position="117"/>
    </location>
</feature>
<evidence type="ECO:0000256" key="5">
    <source>
        <dbReference type="ARBA" id="ARBA00022597"/>
    </source>
</evidence>
<protein>
    <recommendedName>
        <fullName evidence="12">Bidirectional sugar transporter SWEET</fullName>
    </recommendedName>
</protein>
<dbReference type="PANTHER" id="PTHR10791:SF196">
    <property type="entry name" value="BIDIRECTIONAL SUGAR TRANSPORTER SWEET11"/>
    <property type="match status" value="1"/>
</dbReference>
<evidence type="ECO:0000256" key="12">
    <source>
        <dbReference type="RuleBase" id="RU910715"/>
    </source>
</evidence>
<comment type="function">
    <text evidence="12">Mediates both low-affinity uptake and efflux of sugar across the membrane.</text>
</comment>
<dbReference type="Gene3D" id="1.20.1280.290">
    <property type="match status" value="2"/>
</dbReference>
<feature type="transmembrane region" description="Helical" evidence="12">
    <location>
        <begin position="160"/>
        <end position="182"/>
    </location>
</feature>
<keyword evidence="7" id="KW-0677">Repeat</keyword>
<feature type="transmembrane region" description="Helical" evidence="12">
    <location>
        <begin position="188"/>
        <end position="209"/>
    </location>
</feature>
<evidence type="ECO:0000256" key="7">
    <source>
        <dbReference type="ARBA" id="ARBA00022737"/>
    </source>
</evidence>
<dbReference type="InterPro" id="IPR004316">
    <property type="entry name" value="SWEET_rpt"/>
</dbReference>
<dbReference type="Gramene" id="TVU03929">
    <property type="protein sequence ID" value="TVU03929"/>
    <property type="gene ID" value="EJB05_50539"/>
</dbReference>
<keyword evidence="5 12" id="KW-0762">Sugar transport</keyword>
<dbReference type="InterPro" id="IPR047664">
    <property type="entry name" value="SWEET"/>
</dbReference>
<dbReference type="PANTHER" id="PTHR10791">
    <property type="entry name" value="RAG1-ACTIVATING PROTEIN 1"/>
    <property type="match status" value="1"/>
</dbReference>
<dbReference type="GO" id="GO:0051119">
    <property type="term" value="F:sugar transmembrane transporter activity"/>
    <property type="evidence" value="ECO:0007669"/>
    <property type="project" value="InterPro"/>
</dbReference>